<proteinExistence type="predicted"/>
<organism evidence="1 2">
    <name type="scientific">Nocardia farcinica (strain IFM 10152)</name>
    <dbReference type="NCBI Taxonomy" id="247156"/>
    <lineage>
        <taxon>Bacteria</taxon>
        <taxon>Bacillati</taxon>
        <taxon>Actinomycetota</taxon>
        <taxon>Actinomycetes</taxon>
        <taxon>Mycobacteriales</taxon>
        <taxon>Nocardiaceae</taxon>
        <taxon>Nocardia</taxon>
    </lineage>
</organism>
<dbReference type="HOGENOM" id="CLU_3138300_0_0_11"/>
<dbReference type="Proteomes" id="UP000006820">
    <property type="component" value="Chromosome"/>
</dbReference>
<dbReference type="KEGG" id="nfa:NFA_3470"/>
<dbReference type="STRING" id="247156.NFA_3470"/>
<reference evidence="1 2" key="1">
    <citation type="journal article" date="2004" name="Proc. Natl. Acad. Sci. U.S.A.">
        <title>The complete genomic sequence of Nocardia farcinica IFM 10152.</title>
        <authorList>
            <person name="Ishikawa J."/>
            <person name="Yamashita A."/>
            <person name="Mikami Y."/>
            <person name="Hoshino Y."/>
            <person name="Kurita H."/>
            <person name="Hotta K."/>
            <person name="Shiba T."/>
            <person name="Hattori M."/>
        </authorList>
    </citation>
    <scope>NUCLEOTIDE SEQUENCE [LARGE SCALE GENOMIC DNA]</scope>
    <source>
        <strain evidence="1 2">IFM 10152</strain>
    </source>
</reference>
<protein>
    <submittedName>
        <fullName evidence="1">Uncharacterized protein</fullName>
    </submittedName>
</protein>
<gene>
    <name evidence="1" type="ordered locus">NFA_3470</name>
</gene>
<evidence type="ECO:0000313" key="2">
    <source>
        <dbReference type="Proteomes" id="UP000006820"/>
    </source>
</evidence>
<dbReference type="AlphaFoldDB" id="Q5Z302"/>
<keyword evidence="2" id="KW-1185">Reference proteome</keyword>
<accession>Q5Z302</accession>
<name>Q5Z302_NOCFA</name>
<sequence>MGAAPRRGQLARATSSSPSRARRLRILAAAAGRPSSVSSFTSALLALSR</sequence>
<dbReference type="EMBL" id="AP006618">
    <property type="protein sequence ID" value="BAD55189.1"/>
    <property type="molecule type" value="Genomic_DNA"/>
</dbReference>
<evidence type="ECO:0000313" key="1">
    <source>
        <dbReference type="EMBL" id="BAD55189.1"/>
    </source>
</evidence>